<dbReference type="Proteomes" id="UP000682733">
    <property type="component" value="Unassembled WGS sequence"/>
</dbReference>
<comment type="caution">
    <text evidence="3">The sequence shown here is derived from an EMBL/GenBank/DDBJ whole genome shotgun (WGS) entry which is preliminary data.</text>
</comment>
<evidence type="ECO:0000313" key="2">
    <source>
        <dbReference type="EMBL" id="CAF0747345.1"/>
    </source>
</evidence>
<dbReference type="InterPro" id="IPR022692">
    <property type="entry name" value="Gemini_AL1_REP_central"/>
</dbReference>
<proteinExistence type="predicted"/>
<sequence length="488" mass="55827">MSTHLCHVLLPNGQVCSNLDITVACDHCQRRFCIVHIVKHAEEVRSQNNFNESANKSPLVIDHTNVNRNETPLSSLQPRQALSSYIPLLSSTNISISQPVARRILPTRNHPVILLTPQLPISNNHHPAAVQRIISPIVLTPTPRPTPRAILPSRSSILRLTVNKPQSQQQLTSTPTSHTPAHLQCNSFLLGSQIQQPQSPTVQEATIARTQEANEPRQCTRLAKKNFQLNNIQCIINYKDVFDAICDKYPLSNSTISAKRGKKTLLYLCVADLQVSDYKYQINQDVFNDDIKANCDEIFVESGPYKRRNDLKTSQAEHKNRQNYFAAKAFNQNAAGIAMIKENLPYDFLIHSQQIKRTLYEEEELRKKQKKLDYQSKYPIASFVIPQRYEQEVQLWFDNDFMKRINGEIDRCRCLFIVGDTLAGKTSWARIFGNHMFFHVNFSLKEWCDDALYLVLDDVKWYTIRDTAKGLLRAPGDVCFTGNAKKMY</sequence>
<dbReference type="Proteomes" id="UP000677228">
    <property type="component" value="Unassembled WGS sequence"/>
</dbReference>
<evidence type="ECO:0000313" key="3">
    <source>
        <dbReference type="EMBL" id="CAF3525606.1"/>
    </source>
</evidence>
<gene>
    <name evidence="2" type="ORF">OVA965_LOCUS1805</name>
    <name evidence="3" type="ORF">TMI583_LOCUS1805</name>
</gene>
<evidence type="ECO:0000259" key="1">
    <source>
        <dbReference type="Pfam" id="PF08283"/>
    </source>
</evidence>
<accession>A0A8S2GK71</accession>
<feature type="domain" description="Geminivirus AL1 replication-associated protein central" evidence="1">
    <location>
        <begin position="336"/>
        <end position="428"/>
    </location>
</feature>
<reference evidence="3" key="1">
    <citation type="submission" date="2021-02" db="EMBL/GenBank/DDBJ databases">
        <authorList>
            <person name="Nowell W R."/>
        </authorList>
    </citation>
    <scope>NUCLEOTIDE SEQUENCE</scope>
</reference>
<evidence type="ECO:0000313" key="4">
    <source>
        <dbReference type="Proteomes" id="UP000682733"/>
    </source>
</evidence>
<protein>
    <recommendedName>
        <fullName evidence="1">Geminivirus AL1 replication-associated protein central domain-containing protein</fullName>
    </recommendedName>
</protein>
<dbReference type="AlphaFoldDB" id="A0A8S2GK71"/>
<dbReference type="EMBL" id="CAJOBA010000356">
    <property type="protein sequence ID" value="CAF3525606.1"/>
    <property type="molecule type" value="Genomic_DNA"/>
</dbReference>
<dbReference type="EMBL" id="CAJNOK010000356">
    <property type="protein sequence ID" value="CAF0747345.1"/>
    <property type="molecule type" value="Genomic_DNA"/>
</dbReference>
<dbReference type="GO" id="GO:0016888">
    <property type="term" value="F:DNA endonuclease activity, producing 5'-phosphomonoesters"/>
    <property type="evidence" value="ECO:0007669"/>
    <property type="project" value="InterPro"/>
</dbReference>
<organism evidence="3 4">
    <name type="scientific">Didymodactylos carnosus</name>
    <dbReference type="NCBI Taxonomy" id="1234261"/>
    <lineage>
        <taxon>Eukaryota</taxon>
        <taxon>Metazoa</taxon>
        <taxon>Spiralia</taxon>
        <taxon>Gnathifera</taxon>
        <taxon>Rotifera</taxon>
        <taxon>Eurotatoria</taxon>
        <taxon>Bdelloidea</taxon>
        <taxon>Philodinida</taxon>
        <taxon>Philodinidae</taxon>
        <taxon>Didymodactylos</taxon>
    </lineage>
</organism>
<name>A0A8S2GK71_9BILA</name>
<dbReference type="Pfam" id="PF08283">
    <property type="entry name" value="Gemini_AL1_M"/>
    <property type="match status" value="1"/>
</dbReference>